<protein>
    <recommendedName>
        <fullName evidence="11">Potassium-transporting ATPase KdpC subunit</fullName>
    </recommendedName>
    <alternativeName>
        <fullName evidence="11">ATP phosphohydrolase [potassium-transporting] C chain</fullName>
    </alternativeName>
    <alternativeName>
        <fullName evidence="11">Potassium-binding and translocating subunit C</fullName>
    </alternativeName>
    <alternativeName>
        <fullName evidence="11">Potassium-translocating ATPase C chain</fullName>
    </alternativeName>
</protein>
<keyword evidence="1 11" id="KW-0813">Transport</keyword>
<evidence type="ECO:0000256" key="11">
    <source>
        <dbReference type="HAMAP-Rule" id="MF_00276"/>
    </source>
</evidence>
<evidence type="ECO:0000256" key="10">
    <source>
        <dbReference type="ARBA" id="ARBA00023136"/>
    </source>
</evidence>
<dbReference type="GO" id="GO:0005886">
    <property type="term" value="C:plasma membrane"/>
    <property type="evidence" value="ECO:0007669"/>
    <property type="project" value="UniProtKB-SubCell"/>
</dbReference>
<dbReference type="PANTHER" id="PTHR30042:SF2">
    <property type="entry name" value="POTASSIUM-TRANSPORTING ATPASE KDPC SUBUNIT"/>
    <property type="match status" value="1"/>
</dbReference>
<feature type="compositionally biased region" description="Low complexity" evidence="12">
    <location>
        <begin position="130"/>
        <end position="141"/>
    </location>
</feature>
<comment type="similarity">
    <text evidence="11">Belongs to the KdpC family.</text>
</comment>
<evidence type="ECO:0000256" key="3">
    <source>
        <dbReference type="ARBA" id="ARBA00022538"/>
    </source>
</evidence>
<dbReference type="GO" id="GO:0008556">
    <property type="term" value="F:P-type potassium transmembrane transporter activity"/>
    <property type="evidence" value="ECO:0007669"/>
    <property type="project" value="InterPro"/>
</dbReference>
<keyword evidence="3 11" id="KW-0633">Potassium transport</keyword>
<evidence type="ECO:0000256" key="2">
    <source>
        <dbReference type="ARBA" id="ARBA00022475"/>
    </source>
</evidence>
<name>A0A4Q7NV01_9ACTN</name>
<dbReference type="NCBIfam" id="TIGR00681">
    <property type="entry name" value="kdpC"/>
    <property type="match status" value="1"/>
</dbReference>
<keyword evidence="14" id="KW-1185">Reference proteome</keyword>
<dbReference type="Pfam" id="PF02669">
    <property type="entry name" value="KdpC"/>
    <property type="match status" value="1"/>
</dbReference>
<keyword evidence="4 11" id="KW-0812">Transmembrane</keyword>
<dbReference type="EMBL" id="SGXD01000001">
    <property type="protein sequence ID" value="RZS91051.1"/>
    <property type="molecule type" value="Genomic_DNA"/>
</dbReference>
<dbReference type="PANTHER" id="PTHR30042">
    <property type="entry name" value="POTASSIUM-TRANSPORTING ATPASE C CHAIN"/>
    <property type="match status" value="1"/>
</dbReference>
<dbReference type="RefSeq" id="WP_130491164.1">
    <property type="nucleotide sequence ID" value="NZ_SGXD01000001.1"/>
</dbReference>
<dbReference type="Proteomes" id="UP000293638">
    <property type="component" value="Unassembled WGS sequence"/>
</dbReference>
<comment type="caution">
    <text evidence="13">The sequence shown here is derived from an EMBL/GenBank/DDBJ whole genome shotgun (WGS) entry which is preliminary data.</text>
</comment>
<keyword evidence="9 11" id="KW-0406">Ion transport</keyword>
<dbReference type="AlphaFoldDB" id="A0A4Q7NV01"/>
<comment type="function">
    <text evidence="11">Part of the high-affinity ATP-driven potassium transport (or Kdp) system, which catalyzes the hydrolysis of ATP coupled with the electrogenic transport of potassium into the cytoplasm. This subunit acts as a catalytic chaperone that increases the ATP-binding affinity of the ATP-hydrolyzing subunit KdpB by the formation of a transient KdpB/KdpC/ATP ternary complex.</text>
</comment>
<keyword evidence="5 11" id="KW-0547">Nucleotide-binding</keyword>
<gene>
    <name evidence="11" type="primary">kdpC</name>
    <name evidence="13" type="ORF">EV189_0283</name>
</gene>
<evidence type="ECO:0000256" key="5">
    <source>
        <dbReference type="ARBA" id="ARBA00022741"/>
    </source>
</evidence>
<comment type="subcellular location">
    <subcellularLocation>
        <location evidence="11">Cell membrane</location>
        <topology evidence="11">Single-pass membrane protein</topology>
    </subcellularLocation>
</comment>
<feature type="transmembrane region" description="Helical" evidence="11">
    <location>
        <begin position="31"/>
        <end position="55"/>
    </location>
</feature>
<keyword evidence="8 11" id="KW-1133">Transmembrane helix</keyword>
<keyword evidence="2 11" id="KW-1003">Cell membrane</keyword>
<accession>A0A4Q7NV01</accession>
<comment type="subunit">
    <text evidence="11">The system is composed of three essential subunits: KdpA, KdpB and KdpC.</text>
</comment>
<sequence length="212" mass="21896">MTTLIAAPAVAPSEGTTRASWGPQLLAGLRALLVLTAVLGIAYPLAITGFAQLAFHDRADGSLVHRDGQVVGSRLLGQGFTGPQWFHPRPSAAGKDGYDGTASGASNLGPENPTLLQQVQQRRTAAAAADGVPAASVPPDALTASGSGLDPDISPAYAREQVGRVAEARGLDPAVVRRLVEQHVQGRQLGFLGEPHVNVLDLDLALAALPRQ</sequence>
<evidence type="ECO:0000256" key="9">
    <source>
        <dbReference type="ARBA" id="ARBA00023065"/>
    </source>
</evidence>
<dbReference type="NCBIfam" id="NF001454">
    <property type="entry name" value="PRK00315.1"/>
    <property type="match status" value="1"/>
</dbReference>
<evidence type="ECO:0000256" key="12">
    <source>
        <dbReference type="SAM" id="MobiDB-lite"/>
    </source>
</evidence>
<keyword evidence="7 11" id="KW-0630">Potassium</keyword>
<feature type="region of interest" description="Disordered" evidence="12">
    <location>
        <begin position="130"/>
        <end position="149"/>
    </location>
</feature>
<keyword evidence="10 11" id="KW-0472">Membrane</keyword>
<proteinExistence type="inferred from homology"/>
<evidence type="ECO:0000256" key="1">
    <source>
        <dbReference type="ARBA" id="ARBA00022448"/>
    </source>
</evidence>
<evidence type="ECO:0000256" key="4">
    <source>
        <dbReference type="ARBA" id="ARBA00022692"/>
    </source>
</evidence>
<evidence type="ECO:0000313" key="14">
    <source>
        <dbReference type="Proteomes" id="UP000293638"/>
    </source>
</evidence>
<dbReference type="HAMAP" id="MF_00276">
    <property type="entry name" value="KdpC"/>
    <property type="match status" value="1"/>
</dbReference>
<feature type="region of interest" description="Disordered" evidence="12">
    <location>
        <begin position="86"/>
        <end position="112"/>
    </location>
</feature>
<dbReference type="InterPro" id="IPR003820">
    <property type="entry name" value="KdpC"/>
</dbReference>
<dbReference type="PIRSF" id="PIRSF001296">
    <property type="entry name" value="K_ATPase_KdpC"/>
    <property type="match status" value="1"/>
</dbReference>
<keyword evidence="6 11" id="KW-0067">ATP-binding</keyword>
<evidence type="ECO:0000256" key="6">
    <source>
        <dbReference type="ARBA" id="ARBA00022840"/>
    </source>
</evidence>
<dbReference type="GO" id="GO:0005524">
    <property type="term" value="F:ATP binding"/>
    <property type="evidence" value="ECO:0007669"/>
    <property type="project" value="UniProtKB-UniRule"/>
</dbReference>
<organism evidence="13 14">
    <name type="scientific">Motilibacter rhizosphaerae</name>
    <dbReference type="NCBI Taxonomy" id="598652"/>
    <lineage>
        <taxon>Bacteria</taxon>
        <taxon>Bacillati</taxon>
        <taxon>Actinomycetota</taxon>
        <taxon>Actinomycetes</taxon>
        <taxon>Motilibacterales</taxon>
        <taxon>Motilibacteraceae</taxon>
        <taxon>Motilibacter</taxon>
    </lineage>
</organism>
<evidence type="ECO:0000313" key="13">
    <source>
        <dbReference type="EMBL" id="RZS91051.1"/>
    </source>
</evidence>
<evidence type="ECO:0000256" key="8">
    <source>
        <dbReference type="ARBA" id="ARBA00022989"/>
    </source>
</evidence>
<dbReference type="OrthoDB" id="9788285at2"/>
<reference evidence="13 14" key="1">
    <citation type="submission" date="2019-02" db="EMBL/GenBank/DDBJ databases">
        <title>Genomic Encyclopedia of Type Strains, Phase IV (KMG-IV): sequencing the most valuable type-strain genomes for metagenomic binning, comparative biology and taxonomic classification.</title>
        <authorList>
            <person name="Goeker M."/>
        </authorList>
    </citation>
    <scope>NUCLEOTIDE SEQUENCE [LARGE SCALE GENOMIC DNA]</scope>
    <source>
        <strain evidence="13 14">DSM 45622</strain>
    </source>
</reference>
<evidence type="ECO:0000256" key="7">
    <source>
        <dbReference type="ARBA" id="ARBA00022958"/>
    </source>
</evidence>